<name>W1VN66_9ACTO</name>
<evidence type="ECO:0000313" key="5">
    <source>
        <dbReference type="Proteomes" id="UP000018852"/>
    </source>
</evidence>
<keyword evidence="2" id="KW-1133">Transmembrane helix</keyword>
<keyword evidence="2" id="KW-0812">Transmembrane</keyword>
<gene>
    <name evidence="4" type="ORF">Q605_AUC00042G0001</name>
</gene>
<keyword evidence="2" id="KW-0472">Membrane</keyword>
<sequence>VPVTVVVAPAEPVKPAADEIAVKTIAGTRPELPTTVTVIWSNGDETDEVVTWDDYAEAKYAEENVFAVNGTVTVALPAAAMDRDTEAASQTKRFPVKATVTVVAKSTTPEEPGNGGSDNGGTDQPSNGGSDSGGTEQPGNGGTDKPADKAAGGKKTTKVVKGKSLAKTGVDALGLGVAVIALAGLGGAAAVTARKRAH</sequence>
<feature type="transmembrane region" description="Helical" evidence="2">
    <location>
        <begin position="172"/>
        <end position="193"/>
    </location>
</feature>
<organism evidence="4 5">
    <name type="scientific">Actinomyces urogenitalis DORA_12</name>
    <dbReference type="NCBI Taxonomy" id="1403939"/>
    <lineage>
        <taxon>Bacteria</taxon>
        <taxon>Bacillati</taxon>
        <taxon>Actinomycetota</taxon>
        <taxon>Actinomycetes</taxon>
        <taxon>Actinomycetales</taxon>
        <taxon>Actinomycetaceae</taxon>
        <taxon>Actinomyces</taxon>
    </lineage>
</organism>
<evidence type="ECO:0000256" key="2">
    <source>
        <dbReference type="SAM" id="Phobius"/>
    </source>
</evidence>
<accession>W1VN66</accession>
<feature type="region of interest" description="Disordered" evidence="1">
    <location>
        <begin position="101"/>
        <end position="163"/>
    </location>
</feature>
<proteinExistence type="predicted"/>
<dbReference type="Proteomes" id="UP000018852">
    <property type="component" value="Unassembled WGS sequence"/>
</dbReference>
<comment type="caution">
    <text evidence="4">The sequence shown here is derived from an EMBL/GenBank/DDBJ whole genome shotgun (WGS) entry which is preliminary data.</text>
</comment>
<evidence type="ECO:0000313" key="4">
    <source>
        <dbReference type="EMBL" id="ETJ07458.1"/>
    </source>
</evidence>
<dbReference type="AlphaFoldDB" id="W1VN66"/>
<dbReference type="InterPro" id="IPR011081">
    <property type="entry name" value="Big_4"/>
</dbReference>
<dbReference type="PATRIC" id="fig|1403939.3.peg.36"/>
<dbReference type="Pfam" id="PF07532">
    <property type="entry name" value="Big_4"/>
    <property type="match status" value="1"/>
</dbReference>
<protein>
    <recommendedName>
        <fullName evidence="3">Bacterial Ig-like domain-containing protein</fullName>
    </recommendedName>
</protein>
<feature type="compositionally biased region" description="Polar residues" evidence="1">
    <location>
        <begin position="120"/>
        <end position="138"/>
    </location>
</feature>
<evidence type="ECO:0000259" key="3">
    <source>
        <dbReference type="Pfam" id="PF07532"/>
    </source>
</evidence>
<feature type="domain" description="Bacterial Ig-like" evidence="3">
    <location>
        <begin position="18"/>
        <end position="72"/>
    </location>
</feature>
<evidence type="ECO:0000256" key="1">
    <source>
        <dbReference type="SAM" id="MobiDB-lite"/>
    </source>
</evidence>
<feature type="non-terminal residue" evidence="4">
    <location>
        <position position="1"/>
    </location>
</feature>
<dbReference type="EMBL" id="AZLV01000042">
    <property type="protein sequence ID" value="ETJ07458.1"/>
    <property type="molecule type" value="Genomic_DNA"/>
</dbReference>
<reference evidence="4 5" key="1">
    <citation type="submission" date="2013-12" db="EMBL/GenBank/DDBJ databases">
        <title>A Varibaculum cambriense genome reconstructed from a premature infant gut community with otherwise low bacterial novelty that shifts toward anaerobic metabolism during the third week of life.</title>
        <authorList>
            <person name="Brown C.T."/>
            <person name="Sharon I."/>
            <person name="Thomas B.C."/>
            <person name="Castelle C.J."/>
            <person name="Morowitz M.J."/>
            <person name="Banfield J.F."/>
        </authorList>
    </citation>
    <scope>NUCLEOTIDE SEQUENCE [LARGE SCALE GENOMIC DNA]</scope>
    <source>
        <strain evidence="5">DORA_12</strain>
    </source>
</reference>